<evidence type="ECO:0000313" key="1">
    <source>
        <dbReference type="EMBL" id="GFR18675.1"/>
    </source>
</evidence>
<comment type="caution">
    <text evidence="1">The sequence shown here is derived from an EMBL/GenBank/DDBJ whole genome shotgun (WGS) entry which is preliminary data.</text>
</comment>
<dbReference type="Proteomes" id="UP000887116">
    <property type="component" value="Unassembled WGS sequence"/>
</dbReference>
<evidence type="ECO:0000313" key="2">
    <source>
        <dbReference type="Proteomes" id="UP000887116"/>
    </source>
</evidence>
<accession>A0A8X6J3N5</accession>
<name>A0A8X6J3N5_TRICU</name>
<keyword evidence="2" id="KW-1185">Reference proteome</keyword>
<gene>
    <name evidence="1" type="ORF">TNCT_603281</name>
</gene>
<proteinExistence type="predicted"/>
<reference evidence="1" key="1">
    <citation type="submission" date="2020-07" db="EMBL/GenBank/DDBJ databases">
        <title>Multicomponent nature underlies the extraordinary mechanical properties of spider dragline silk.</title>
        <authorList>
            <person name="Kono N."/>
            <person name="Nakamura H."/>
            <person name="Mori M."/>
            <person name="Yoshida Y."/>
            <person name="Ohtoshi R."/>
            <person name="Malay A.D."/>
            <person name="Moran D.A.P."/>
            <person name="Tomita M."/>
            <person name="Numata K."/>
            <person name="Arakawa K."/>
        </authorList>
    </citation>
    <scope>NUCLEOTIDE SEQUENCE</scope>
</reference>
<dbReference type="EMBL" id="BMAO01037571">
    <property type="protein sequence ID" value="GFR18675.1"/>
    <property type="molecule type" value="Genomic_DNA"/>
</dbReference>
<protein>
    <submittedName>
        <fullName evidence="1">Uncharacterized protein</fullName>
    </submittedName>
</protein>
<sequence>MGMLVKNLSSKRGRCTSPDAVFETGSLHAQVSTAPSSCKEVSNCTASRVPCRVPFRVLLTSVGTKKNTLVPDRVIWRLGNWHTHFVQKFRDNECGGT</sequence>
<organism evidence="1 2">
    <name type="scientific">Trichonephila clavata</name>
    <name type="common">Joro spider</name>
    <name type="synonym">Nephila clavata</name>
    <dbReference type="NCBI Taxonomy" id="2740835"/>
    <lineage>
        <taxon>Eukaryota</taxon>
        <taxon>Metazoa</taxon>
        <taxon>Ecdysozoa</taxon>
        <taxon>Arthropoda</taxon>
        <taxon>Chelicerata</taxon>
        <taxon>Arachnida</taxon>
        <taxon>Araneae</taxon>
        <taxon>Araneomorphae</taxon>
        <taxon>Entelegynae</taxon>
        <taxon>Araneoidea</taxon>
        <taxon>Nephilidae</taxon>
        <taxon>Trichonephila</taxon>
    </lineage>
</organism>
<dbReference type="AlphaFoldDB" id="A0A8X6J3N5"/>